<dbReference type="RefSeq" id="WP_132473843.1">
    <property type="nucleotide sequence ID" value="NZ_JBHRVM010000001.1"/>
</dbReference>
<dbReference type="SUPFAM" id="SSF103481">
    <property type="entry name" value="Multidrug resistance efflux transporter EmrE"/>
    <property type="match status" value="2"/>
</dbReference>
<keyword evidence="1" id="KW-1133">Transmembrane helix</keyword>
<keyword evidence="3" id="KW-1185">Reference proteome</keyword>
<feature type="transmembrane region" description="Helical" evidence="1">
    <location>
        <begin position="59"/>
        <end position="80"/>
    </location>
</feature>
<organism evidence="2 3">
    <name type="scientific">Paracandidimonas soli</name>
    <dbReference type="NCBI Taxonomy" id="1917182"/>
    <lineage>
        <taxon>Bacteria</taxon>
        <taxon>Pseudomonadati</taxon>
        <taxon>Pseudomonadota</taxon>
        <taxon>Betaproteobacteria</taxon>
        <taxon>Burkholderiales</taxon>
        <taxon>Alcaligenaceae</taxon>
        <taxon>Paracandidimonas</taxon>
    </lineage>
</organism>
<feature type="transmembrane region" description="Helical" evidence="1">
    <location>
        <begin position="146"/>
        <end position="165"/>
    </location>
</feature>
<dbReference type="InterPro" id="IPR037185">
    <property type="entry name" value="EmrE-like"/>
</dbReference>
<evidence type="ECO:0000313" key="3">
    <source>
        <dbReference type="Proteomes" id="UP000294692"/>
    </source>
</evidence>
<feature type="transmembrane region" description="Helical" evidence="1">
    <location>
        <begin position="177"/>
        <end position="198"/>
    </location>
</feature>
<reference evidence="2 3" key="1">
    <citation type="submission" date="2019-03" db="EMBL/GenBank/DDBJ databases">
        <title>Genomic Encyclopedia of Type Strains, Phase IV (KMG-IV): sequencing the most valuable type-strain genomes for metagenomic binning, comparative biology and taxonomic classification.</title>
        <authorList>
            <person name="Goeker M."/>
        </authorList>
    </citation>
    <scope>NUCLEOTIDE SEQUENCE [LARGE SCALE GENOMIC DNA]</scope>
    <source>
        <strain evidence="2 3">DSM 100048</strain>
    </source>
</reference>
<dbReference type="AlphaFoldDB" id="A0A4R3VCS7"/>
<dbReference type="Proteomes" id="UP000294692">
    <property type="component" value="Unassembled WGS sequence"/>
</dbReference>
<evidence type="ECO:0008006" key="4">
    <source>
        <dbReference type="Google" id="ProtNLM"/>
    </source>
</evidence>
<evidence type="ECO:0000256" key="1">
    <source>
        <dbReference type="SAM" id="Phobius"/>
    </source>
</evidence>
<sequence>MLILFTSILCSVAVSVLLKIARKQQIDVAQAIAVNYVVAASLCFFILRPDPASLLAPATPWWILAALGFLLPSVFLIMAAAVRHAGIVLSDAAQRLSLFLPLIASFVIFQETLTQSKALGIVTALVALVCLLLRPRQNQNAEAAATPSYTAILVLLGVWFGYGVIDIMFKQLAKSGAAFPSSLFTAFVLAGILIFAWLTIRRTQWARRNIVAGLALGLLNFGNIYFYIRAHQVFPENPTLVFSAMNIGVISLGTLVGAGLFREKLSWVNALGIALAIGAILLLIPR</sequence>
<dbReference type="EMBL" id="SMBX01000002">
    <property type="protein sequence ID" value="TCV01369.1"/>
    <property type="molecule type" value="Genomic_DNA"/>
</dbReference>
<name>A0A4R3VCS7_9BURK</name>
<feature type="transmembrane region" description="Helical" evidence="1">
    <location>
        <begin position="116"/>
        <end position="134"/>
    </location>
</feature>
<keyword evidence="1" id="KW-0472">Membrane</keyword>
<evidence type="ECO:0000313" key="2">
    <source>
        <dbReference type="EMBL" id="TCV01369.1"/>
    </source>
</evidence>
<dbReference type="OrthoDB" id="1524053at2"/>
<accession>A0A4R3VCS7</accession>
<gene>
    <name evidence="2" type="ORF">EV686_10278</name>
</gene>
<feature type="transmembrane region" description="Helical" evidence="1">
    <location>
        <begin position="28"/>
        <end position="47"/>
    </location>
</feature>
<feature type="transmembrane region" description="Helical" evidence="1">
    <location>
        <begin position="240"/>
        <end position="261"/>
    </location>
</feature>
<proteinExistence type="predicted"/>
<keyword evidence="1" id="KW-0812">Transmembrane</keyword>
<feature type="transmembrane region" description="Helical" evidence="1">
    <location>
        <begin position="210"/>
        <end position="228"/>
    </location>
</feature>
<feature type="transmembrane region" description="Helical" evidence="1">
    <location>
        <begin position="267"/>
        <end position="284"/>
    </location>
</feature>
<protein>
    <recommendedName>
        <fullName evidence="4">EamA-like transporter family protein</fullName>
    </recommendedName>
</protein>
<comment type="caution">
    <text evidence="2">The sequence shown here is derived from an EMBL/GenBank/DDBJ whole genome shotgun (WGS) entry which is preliminary data.</text>
</comment>
<feature type="transmembrane region" description="Helical" evidence="1">
    <location>
        <begin position="92"/>
        <end position="109"/>
    </location>
</feature>